<dbReference type="SUPFAM" id="SSF53850">
    <property type="entry name" value="Periplasmic binding protein-like II"/>
    <property type="match status" value="1"/>
</dbReference>
<accession>A0A7S8C761</accession>
<dbReference type="PROSITE" id="PS51318">
    <property type="entry name" value="TAT"/>
    <property type="match status" value="1"/>
</dbReference>
<dbReference type="AlphaFoldDB" id="A0A7S8C761"/>
<reference evidence="3 4" key="1">
    <citation type="submission" date="2020-06" db="EMBL/GenBank/DDBJ databases">
        <title>Genome sequence of 2 isolates from Red Sea Mangroves.</title>
        <authorList>
            <person name="Sefrji F."/>
            <person name="Michoud G."/>
            <person name="Merlino G."/>
            <person name="Daffonchio D."/>
        </authorList>
    </citation>
    <scope>NUCLEOTIDE SEQUENCE [LARGE SCALE GENOMIC DNA]</scope>
    <source>
        <strain evidence="3 4">R1DC25</strain>
    </source>
</reference>
<sequence length="377" mass="41027">MTDDHKDFALDCAEIAAGRYNKGEIDRRTFLGAIAALGIIPAAASIPLRGAIAAPDEIVVVNWGGPAIEAYEEAFGIPFEKDTGIKVVIDGTGPSGGKMKAMVESGAVTWDVCDSGIGTTLVLGKAGILEPIDYSIVDKSKVYEKFIFDHGLANYLFSFALTYAKSRVPRAPTGWKDFWDLETFPGKRTMRKNPIGMLESTMMAEGVPIDKVYEELSKPDGLDRALAKVAEIKDEVIFWGSGSESQQLFRTGEVVMGNIWHTRALLLHRETGGDIEWTWNQGVVTCGTWVVPKGNPAGKAAMEFIASSQAPEQQISLFKAMGNGPANPAAAELVPDDLKQYDPGQKANYDVQLPFNGEWYLEHQETAVSRYLEVISG</sequence>
<dbReference type="InterPro" id="IPR006059">
    <property type="entry name" value="SBP"/>
</dbReference>
<organism evidence="3 4">
    <name type="scientific">Kaustia mangrovi</name>
    <dbReference type="NCBI Taxonomy" id="2593653"/>
    <lineage>
        <taxon>Bacteria</taxon>
        <taxon>Pseudomonadati</taxon>
        <taxon>Pseudomonadota</taxon>
        <taxon>Alphaproteobacteria</taxon>
        <taxon>Hyphomicrobiales</taxon>
        <taxon>Parvibaculaceae</taxon>
        <taxon>Kaustia</taxon>
    </lineage>
</organism>
<dbReference type="CDD" id="cd13589">
    <property type="entry name" value="PBP2_polyamine_RpCGA009"/>
    <property type="match status" value="1"/>
</dbReference>
<dbReference type="PANTHER" id="PTHR30222">
    <property type="entry name" value="SPERMIDINE/PUTRESCINE-BINDING PERIPLASMIC PROTEIN"/>
    <property type="match status" value="1"/>
</dbReference>
<dbReference type="EMBL" id="CP058214">
    <property type="protein sequence ID" value="QPC44587.1"/>
    <property type="molecule type" value="Genomic_DNA"/>
</dbReference>
<dbReference type="RefSeq" id="WP_213161959.1">
    <property type="nucleotide sequence ID" value="NZ_CP058214.1"/>
</dbReference>
<dbReference type="Gene3D" id="3.40.190.10">
    <property type="entry name" value="Periplasmic binding protein-like II"/>
    <property type="match status" value="2"/>
</dbReference>
<dbReference type="Pfam" id="PF13416">
    <property type="entry name" value="SBP_bac_8"/>
    <property type="match status" value="1"/>
</dbReference>
<dbReference type="KEGG" id="kmn:HW532_18905"/>
<keyword evidence="4" id="KW-1185">Reference proteome</keyword>
<keyword evidence="2" id="KW-0574">Periplasm</keyword>
<evidence type="ECO:0000313" key="4">
    <source>
        <dbReference type="Proteomes" id="UP000593594"/>
    </source>
</evidence>
<evidence type="ECO:0000256" key="2">
    <source>
        <dbReference type="ARBA" id="ARBA00022764"/>
    </source>
</evidence>
<evidence type="ECO:0000313" key="3">
    <source>
        <dbReference type="EMBL" id="QPC44587.1"/>
    </source>
</evidence>
<dbReference type="InterPro" id="IPR006311">
    <property type="entry name" value="TAT_signal"/>
</dbReference>
<gene>
    <name evidence="3" type="ORF">HW532_18905</name>
</gene>
<protein>
    <submittedName>
        <fullName evidence="3">ABC transporter substrate-binding protein</fullName>
    </submittedName>
</protein>
<name>A0A7S8C761_9HYPH</name>
<dbReference type="PANTHER" id="PTHR30222:SF2">
    <property type="entry name" value="ABC TRANSPORTER SUBSTRATE-BINDING PROTEIN"/>
    <property type="match status" value="1"/>
</dbReference>
<evidence type="ECO:0000256" key="1">
    <source>
        <dbReference type="ARBA" id="ARBA00022729"/>
    </source>
</evidence>
<dbReference type="Proteomes" id="UP000593594">
    <property type="component" value="Chromosome"/>
</dbReference>
<proteinExistence type="predicted"/>
<keyword evidence="1" id="KW-0732">Signal</keyword>